<feature type="region of interest" description="Disordered" evidence="1">
    <location>
        <begin position="237"/>
        <end position="264"/>
    </location>
</feature>
<dbReference type="EMBL" id="JBBBZM010000015">
    <property type="protein sequence ID" value="KAL0639053.1"/>
    <property type="molecule type" value="Genomic_DNA"/>
</dbReference>
<reference evidence="2 3" key="1">
    <citation type="submission" date="2024-02" db="EMBL/GenBank/DDBJ databases">
        <title>Discinaceae phylogenomics.</title>
        <authorList>
            <person name="Dirks A.C."/>
            <person name="James T.Y."/>
        </authorList>
    </citation>
    <scope>NUCLEOTIDE SEQUENCE [LARGE SCALE GENOMIC DNA]</scope>
    <source>
        <strain evidence="2 3">ACD0624</strain>
    </source>
</reference>
<evidence type="ECO:0000256" key="1">
    <source>
        <dbReference type="SAM" id="MobiDB-lite"/>
    </source>
</evidence>
<feature type="region of interest" description="Disordered" evidence="1">
    <location>
        <begin position="85"/>
        <end position="104"/>
    </location>
</feature>
<accession>A0ABR3GTA4</accession>
<evidence type="ECO:0000313" key="2">
    <source>
        <dbReference type="EMBL" id="KAL0639053.1"/>
    </source>
</evidence>
<comment type="caution">
    <text evidence="2">The sequence shown here is derived from an EMBL/GenBank/DDBJ whole genome shotgun (WGS) entry which is preliminary data.</text>
</comment>
<sequence>MLRGRPLPTIVIEVGYSESLPRSRLDAHRWLTKAGVSEEGEERKRKRDGAENGVGVMLVMLISYEGKRPSEDHGIAYSSVDEVNEAEAGETGTDPESAEHGLSPNQKQLKPLSIWVEMWRLQPAPLAPATRANPNMPDPATLQPHLNERKQFFPSTADDSVTILLQDVFGAEKVRNPGNAVKWNLPFSVFRKAYEERLEIFMAQIAGELGELEEGEEVLEAGPEDVDVNDTEAEVFVGGVDNDTGGTRTAKGSGPGLIRSKTVS</sequence>
<name>A0ABR3GTA4_9PEZI</name>
<dbReference type="Proteomes" id="UP001447188">
    <property type="component" value="Unassembled WGS sequence"/>
</dbReference>
<evidence type="ECO:0000313" key="3">
    <source>
        <dbReference type="Proteomes" id="UP001447188"/>
    </source>
</evidence>
<keyword evidence="3" id="KW-1185">Reference proteome</keyword>
<proteinExistence type="predicted"/>
<organism evidence="2 3">
    <name type="scientific">Discina gigas</name>
    <dbReference type="NCBI Taxonomy" id="1032678"/>
    <lineage>
        <taxon>Eukaryota</taxon>
        <taxon>Fungi</taxon>
        <taxon>Dikarya</taxon>
        <taxon>Ascomycota</taxon>
        <taxon>Pezizomycotina</taxon>
        <taxon>Pezizomycetes</taxon>
        <taxon>Pezizales</taxon>
        <taxon>Discinaceae</taxon>
        <taxon>Discina</taxon>
    </lineage>
</organism>
<gene>
    <name evidence="2" type="ORF">Q9L58_001935</name>
</gene>
<protein>
    <submittedName>
        <fullName evidence="2">Uncharacterized protein</fullName>
    </submittedName>
</protein>